<keyword evidence="4 13" id="KW-0436">Ligase</keyword>
<evidence type="ECO:0000256" key="2">
    <source>
        <dbReference type="ARBA" id="ARBA00022490"/>
    </source>
</evidence>
<feature type="binding site" evidence="13">
    <location>
        <position position="391"/>
    </location>
    <ligand>
        <name>Zn(2+)</name>
        <dbReference type="ChEBI" id="CHEBI:29105"/>
        <note>catalytic</note>
    </ligand>
</feature>
<dbReference type="CDD" id="cd00771">
    <property type="entry name" value="ThrRS_core"/>
    <property type="match status" value="1"/>
</dbReference>
<dbReference type="GO" id="GO:0016740">
    <property type="term" value="F:transferase activity"/>
    <property type="evidence" value="ECO:0007669"/>
    <property type="project" value="UniProtKB-ARBA"/>
</dbReference>
<dbReference type="InterPro" id="IPR002320">
    <property type="entry name" value="Thr-tRNA-ligase_IIa"/>
</dbReference>
<dbReference type="PROSITE" id="PS50862">
    <property type="entry name" value="AA_TRNA_LIGASE_II"/>
    <property type="match status" value="1"/>
</dbReference>
<dbReference type="SUPFAM" id="SSF55681">
    <property type="entry name" value="Class II aaRS and biotin synthetases"/>
    <property type="match status" value="1"/>
</dbReference>
<dbReference type="InterPro" id="IPR047246">
    <property type="entry name" value="ThrRS_anticodon"/>
</dbReference>
<evidence type="ECO:0000313" key="17">
    <source>
        <dbReference type="EMBL" id="QAS69934.1"/>
    </source>
</evidence>
<feature type="domain" description="TGS" evidence="15">
    <location>
        <begin position="1"/>
        <end position="63"/>
    </location>
</feature>
<dbReference type="Gene3D" id="3.10.20.30">
    <property type="match status" value="1"/>
</dbReference>
<comment type="similarity">
    <text evidence="1 13">Belongs to the class-II aminoacyl-tRNA synthetase family.</text>
</comment>
<dbReference type="EMBL" id="SDWY01000002">
    <property type="protein sequence ID" value="MDN6900359.1"/>
    <property type="molecule type" value="Genomic_DNA"/>
</dbReference>
<dbReference type="GO" id="GO:0005524">
    <property type="term" value="F:ATP binding"/>
    <property type="evidence" value="ECO:0007669"/>
    <property type="project" value="UniProtKB-UniRule"/>
</dbReference>
<dbReference type="EC" id="6.1.1.3" evidence="13"/>
<keyword evidence="7 13" id="KW-0862">Zinc</keyword>
<dbReference type="Gene3D" id="3.30.930.10">
    <property type="entry name" value="Bira Bifunctional Protein, Domain 2"/>
    <property type="match status" value="1"/>
</dbReference>
<dbReference type="Pfam" id="PF00587">
    <property type="entry name" value="tRNA-synt_2b"/>
    <property type="match status" value="1"/>
</dbReference>
<dbReference type="InterPro" id="IPR004154">
    <property type="entry name" value="Anticodon-bd"/>
</dbReference>
<dbReference type="SUPFAM" id="SSF81271">
    <property type="entry name" value="TGS-like"/>
    <property type="match status" value="1"/>
</dbReference>
<dbReference type="PRINTS" id="PR01047">
    <property type="entry name" value="TRNASYNTHTHR"/>
</dbReference>
<evidence type="ECO:0000256" key="9">
    <source>
        <dbReference type="ARBA" id="ARBA00022884"/>
    </source>
</evidence>
<reference evidence="17 18" key="1">
    <citation type="journal article" date="2019" name="Syst. Appl. Microbiol.">
        <title>Oenococcus sicerae sp. nov., isolated from French cider.</title>
        <authorList>
            <person name="Cousin F.J."/>
            <person name="Le Guellec R."/>
            <person name="Chagnot C."/>
            <person name="Goux D."/>
            <person name="Dalmasso M."/>
            <person name="Laplace J.M."/>
            <person name="Cretenet M."/>
        </authorList>
    </citation>
    <scope>NUCLEOTIDE SEQUENCE [LARGE SCALE GENOMIC DNA]</scope>
    <source>
        <strain evidence="17 18">UCMA 15228</strain>
    </source>
</reference>
<reference evidence="17" key="3">
    <citation type="submission" date="2020-01" db="EMBL/GenBank/DDBJ databases">
        <authorList>
            <person name="Cousin F.J."/>
            <person name="Le Guellec R."/>
            <person name="Cretenet M."/>
        </authorList>
    </citation>
    <scope>NUCLEOTIDE SEQUENCE</scope>
    <source>
        <strain evidence="17">UCMA 15228</strain>
    </source>
</reference>
<keyword evidence="3 13" id="KW-0820">tRNA-binding</keyword>
<dbReference type="GO" id="GO:0006435">
    <property type="term" value="P:threonyl-tRNA aminoacylation"/>
    <property type="evidence" value="ECO:0007669"/>
    <property type="project" value="UniProtKB-UniRule"/>
</dbReference>
<dbReference type="InterPro" id="IPR012947">
    <property type="entry name" value="tRNA_SAD"/>
</dbReference>
<dbReference type="GO" id="GO:0046872">
    <property type="term" value="F:metal ion binding"/>
    <property type="evidence" value="ECO:0007669"/>
    <property type="project" value="UniProtKB-KW"/>
</dbReference>
<keyword evidence="8 13" id="KW-0067">ATP-binding</keyword>
<dbReference type="InterPro" id="IPR033728">
    <property type="entry name" value="ThrRS_core"/>
</dbReference>
<dbReference type="PANTHER" id="PTHR11451">
    <property type="entry name" value="THREONINE-TRNA LIGASE"/>
    <property type="match status" value="1"/>
</dbReference>
<evidence type="ECO:0000259" key="14">
    <source>
        <dbReference type="PROSITE" id="PS50862"/>
    </source>
</evidence>
<keyword evidence="9 13" id="KW-0694">RNA-binding</keyword>
<comment type="subunit">
    <text evidence="13">Homodimer.</text>
</comment>
<dbReference type="NCBIfam" id="TIGR00418">
    <property type="entry name" value="thrS"/>
    <property type="match status" value="1"/>
</dbReference>
<comment type="caution">
    <text evidence="13">Lacks conserved residue(s) required for the propagation of feature annotation.</text>
</comment>
<dbReference type="PROSITE" id="PS51880">
    <property type="entry name" value="TGS"/>
    <property type="match status" value="1"/>
</dbReference>
<dbReference type="InterPro" id="IPR004095">
    <property type="entry name" value="TGS"/>
</dbReference>
<name>A0AAJ1R8Y2_9LACO</name>
<dbReference type="GO" id="GO:0000049">
    <property type="term" value="F:tRNA binding"/>
    <property type="evidence" value="ECO:0007669"/>
    <property type="project" value="UniProtKB-KW"/>
</dbReference>
<reference evidence="16" key="2">
    <citation type="submission" date="2019-01" db="EMBL/GenBank/DDBJ databases">
        <title>Oenococcus sicerae UCMA17102.</title>
        <authorList>
            <person name="Cousin F.J."/>
            <person name="Le Guellec R."/>
            <person name="Cretenet M."/>
        </authorList>
    </citation>
    <scope>NUCLEOTIDE SEQUENCE</scope>
    <source>
        <strain evidence="16">UCMA17102</strain>
    </source>
</reference>
<dbReference type="CDD" id="cd01667">
    <property type="entry name" value="TGS_ThrRS"/>
    <property type="match status" value="1"/>
</dbReference>
<protein>
    <recommendedName>
        <fullName evidence="13">Threonine--tRNA ligase</fullName>
        <ecNumber evidence="13">6.1.1.3</ecNumber>
    </recommendedName>
    <alternativeName>
        <fullName evidence="13">Threonyl-tRNA synthetase</fullName>
        <shortName evidence="13">ThrRS</shortName>
    </alternativeName>
</protein>
<dbReference type="FunFam" id="3.30.980.10:FF:000005">
    <property type="entry name" value="Threonyl-tRNA synthetase, mitochondrial"/>
    <property type="match status" value="1"/>
</dbReference>
<dbReference type="Pfam" id="PF03129">
    <property type="entry name" value="HGTP_anticodon"/>
    <property type="match status" value="1"/>
</dbReference>
<dbReference type="InterPro" id="IPR012676">
    <property type="entry name" value="TGS-like"/>
</dbReference>
<evidence type="ECO:0000313" key="16">
    <source>
        <dbReference type="EMBL" id="MDN6900359.1"/>
    </source>
</evidence>
<dbReference type="SUPFAM" id="SSF55186">
    <property type="entry name" value="ThrRS/AlaRS common domain"/>
    <property type="match status" value="1"/>
</dbReference>
<keyword evidence="5 13" id="KW-0479">Metal-binding</keyword>
<dbReference type="Proteomes" id="UP000286907">
    <property type="component" value="Chromosome"/>
</dbReference>
<comment type="cofactor">
    <cofactor evidence="13">
        <name>Zn(2+)</name>
        <dbReference type="ChEBI" id="CHEBI:29105"/>
    </cofactor>
    <text evidence="13">Binds 1 zinc ion per subunit.</text>
</comment>
<dbReference type="Gene3D" id="3.30.980.10">
    <property type="entry name" value="Threonyl-trna Synthetase, Chain A, domain 2"/>
    <property type="match status" value="1"/>
</dbReference>
<dbReference type="PANTHER" id="PTHR11451:SF56">
    <property type="entry name" value="THREONINE--TRNA LIGASE 1"/>
    <property type="match status" value="1"/>
</dbReference>
<evidence type="ECO:0000256" key="1">
    <source>
        <dbReference type="ARBA" id="ARBA00008226"/>
    </source>
</evidence>
<organism evidence="16 19">
    <name type="scientific">Oenococcus sicerae</name>
    <dbReference type="NCBI Taxonomy" id="2203724"/>
    <lineage>
        <taxon>Bacteria</taxon>
        <taxon>Bacillati</taxon>
        <taxon>Bacillota</taxon>
        <taxon>Bacilli</taxon>
        <taxon>Lactobacillales</taxon>
        <taxon>Lactobacillaceae</taxon>
        <taxon>Oenococcus</taxon>
    </lineage>
</organism>
<accession>A0AAJ1R8Y2</accession>
<comment type="catalytic activity">
    <reaction evidence="12 13">
        <text>tRNA(Thr) + L-threonine + ATP = L-threonyl-tRNA(Thr) + AMP + diphosphate + H(+)</text>
        <dbReference type="Rhea" id="RHEA:24624"/>
        <dbReference type="Rhea" id="RHEA-COMP:9670"/>
        <dbReference type="Rhea" id="RHEA-COMP:9704"/>
        <dbReference type="ChEBI" id="CHEBI:15378"/>
        <dbReference type="ChEBI" id="CHEBI:30616"/>
        <dbReference type="ChEBI" id="CHEBI:33019"/>
        <dbReference type="ChEBI" id="CHEBI:57926"/>
        <dbReference type="ChEBI" id="CHEBI:78442"/>
        <dbReference type="ChEBI" id="CHEBI:78534"/>
        <dbReference type="ChEBI" id="CHEBI:456215"/>
        <dbReference type="EC" id="6.1.1.3"/>
    </reaction>
</comment>
<evidence type="ECO:0000256" key="13">
    <source>
        <dbReference type="HAMAP-Rule" id="MF_00184"/>
    </source>
</evidence>
<dbReference type="InterPro" id="IPR036621">
    <property type="entry name" value="Anticodon-bd_dom_sf"/>
</dbReference>
<evidence type="ECO:0000256" key="5">
    <source>
        <dbReference type="ARBA" id="ARBA00022723"/>
    </source>
</evidence>
<dbReference type="AlphaFoldDB" id="A0AAJ1R8Y2"/>
<evidence type="ECO:0000256" key="3">
    <source>
        <dbReference type="ARBA" id="ARBA00022555"/>
    </source>
</evidence>
<dbReference type="GO" id="GO:0005737">
    <property type="term" value="C:cytoplasm"/>
    <property type="evidence" value="ECO:0007669"/>
    <property type="project" value="UniProtKB-SubCell"/>
</dbReference>
<keyword evidence="6 13" id="KW-0547">Nucleotide-binding</keyword>
<proteinExistence type="inferred from homology"/>
<dbReference type="InterPro" id="IPR002314">
    <property type="entry name" value="aa-tRNA-synt_IIb"/>
</dbReference>
<evidence type="ECO:0000256" key="4">
    <source>
        <dbReference type="ARBA" id="ARBA00022598"/>
    </source>
</evidence>
<dbReference type="FunFam" id="3.30.930.10:FF:000002">
    <property type="entry name" value="Threonine--tRNA ligase"/>
    <property type="match status" value="1"/>
</dbReference>
<evidence type="ECO:0000256" key="6">
    <source>
        <dbReference type="ARBA" id="ARBA00022741"/>
    </source>
</evidence>
<evidence type="ECO:0000256" key="8">
    <source>
        <dbReference type="ARBA" id="ARBA00022840"/>
    </source>
</evidence>
<keyword evidence="18" id="KW-1185">Reference proteome</keyword>
<dbReference type="GO" id="GO:0004829">
    <property type="term" value="F:threonine-tRNA ligase activity"/>
    <property type="evidence" value="ECO:0007669"/>
    <property type="project" value="UniProtKB-UniRule"/>
</dbReference>
<dbReference type="SUPFAM" id="SSF52954">
    <property type="entry name" value="Class II aaRS ABD-related"/>
    <property type="match status" value="1"/>
</dbReference>
<feature type="binding site" evidence="13">
    <location>
        <position position="340"/>
    </location>
    <ligand>
        <name>Zn(2+)</name>
        <dbReference type="ChEBI" id="CHEBI:29105"/>
        <note>catalytic</note>
    </ligand>
</feature>
<feature type="domain" description="Aminoacyl-transfer RNA synthetases class-II family profile" evidence="14">
    <location>
        <begin position="246"/>
        <end position="546"/>
    </location>
</feature>
<dbReference type="InterPro" id="IPR006195">
    <property type="entry name" value="aa-tRNA-synth_II"/>
</dbReference>
<dbReference type="EMBL" id="CP029684">
    <property type="protein sequence ID" value="QAS69934.1"/>
    <property type="molecule type" value="Genomic_DNA"/>
</dbReference>
<dbReference type="InterPro" id="IPR045864">
    <property type="entry name" value="aa-tRNA-synth_II/BPL/LPL"/>
</dbReference>
<evidence type="ECO:0000256" key="11">
    <source>
        <dbReference type="ARBA" id="ARBA00023146"/>
    </source>
</evidence>
<dbReference type="InterPro" id="IPR012675">
    <property type="entry name" value="Beta-grasp_dom_sf"/>
</dbReference>
<evidence type="ECO:0000256" key="7">
    <source>
        <dbReference type="ARBA" id="ARBA00022833"/>
    </source>
</evidence>
<evidence type="ECO:0000313" key="19">
    <source>
        <dbReference type="Proteomes" id="UP001167919"/>
    </source>
</evidence>
<dbReference type="SMART" id="SM00863">
    <property type="entry name" value="tRNA_SAD"/>
    <property type="match status" value="1"/>
</dbReference>
<dbReference type="RefSeq" id="WP_128686408.1">
    <property type="nucleotide sequence ID" value="NZ_CP029684.2"/>
</dbReference>
<dbReference type="HAMAP" id="MF_00184">
    <property type="entry name" value="Thr_tRNA_synth"/>
    <property type="match status" value="1"/>
</dbReference>
<evidence type="ECO:0000313" key="18">
    <source>
        <dbReference type="Proteomes" id="UP000286907"/>
    </source>
</evidence>
<dbReference type="CDD" id="cd00860">
    <property type="entry name" value="ThrRS_anticodon"/>
    <property type="match status" value="1"/>
</dbReference>
<dbReference type="GO" id="GO:0140096">
    <property type="term" value="F:catalytic activity, acting on a protein"/>
    <property type="evidence" value="ECO:0007669"/>
    <property type="project" value="UniProtKB-ARBA"/>
</dbReference>
<gene>
    <name evidence="13 16" type="primary">thrS</name>
    <name evidence="17" type="ORF">DLJ48_05045</name>
    <name evidence="16" type="ORF">EVC35_04980</name>
</gene>
<keyword evidence="2 13" id="KW-0963">Cytoplasm</keyword>
<feature type="binding site" evidence="13">
    <location>
        <position position="523"/>
    </location>
    <ligand>
        <name>Zn(2+)</name>
        <dbReference type="ChEBI" id="CHEBI:29105"/>
        <note>catalytic</note>
    </ligand>
</feature>
<dbReference type="Gene3D" id="3.40.50.800">
    <property type="entry name" value="Anticodon-binding domain"/>
    <property type="match status" value="1"/>
</dbReference>
<dbReference type="FunFam" id="3.40.50.800:FF:000001">
    <property type="entry name" value="Threonine--tRNA ligase"/>
    <property type="match status" value="1"/>
</dbReference>
<evidence type="ECO:0000259" key="15">
    <source>
        <dbReference type="PROSITE" id="PS51880"/>
    </source>
</evidence>
<dbReference type="Gene3D" id="3.30.54.20">
    <property type="match status" value="1"/>
</dbReference>
<dbReference type="Pfam" id="PF02824">
    <property type="entry name" value="TGS"/>
    <property type="match status" value="1"/>
</dbReference>
<keyword evidence="10 13" id="KW-0648">Protein biosynthesis</keyword>
<dbReference type="Pfam" id="PF07973">
    <property type="entry name" value="tRNA_SAD"/>
    <property type="match status" value="1"/>
</dbReference>
<evidence type="ECO:0000256" key="10">
    <source>
        <dbReference type="ARBA" id="ARBA00022917"/>
    </source>
</evidence>
<keyword evidence="11 13" id="KW-0030">Aminoacyl-tRNA synthetase</keyword>
<comment type="subcellular location">
    <subcellularLocation>
        <location evidence="13">Cytoplasm</location>
    </subcellularLocation>
</comment>
<dbReference type="Proteomes" id="UP001167919">
    <property type="component" value="Unassembled WGS sequence"/>
</dbReference>
<evidence type="ECO:0000256" key="12">
    <source>
        <dbReference type="ARBA" id="ARBA00049515"/>
    </source>
</evidence>
<dbReference type="InterPro" id="IPR018163">
    <property type="entry name" value="Thr/Ala-tRNA-synth_IIc_edit"/>
</dbReference>
<sequence>MADLKITMPDGKEKEISEATTPLQIASAISPSLAKKSVVAKVDDHYIGMNEVIRFSGKFKLVTKDEDEALDVLRHSTAHLLAQALRHLHPQIHLGVGPSIANGFYYDTDDLAEADKQVAADEFPAIIAEMKQLVKQNIPINNRPVSRQEALKIFAADPYKTALINDLPENEEITIAEQGDYTDLDRGGLVPSTGWIKHFALTSVAGAYWRGKSDNQMMQRIYGLSEWDASRLEEQKKALEERKERDHRTIGKQMELFFTSQEIGAGLPVWLPNGAAIRRTIEDYLVEKERQNGYMNVYTPVVSNLDLYKRSGHWDHYRDDMFPAMTADDGEQLELRPMNCPSHIAIFEHEPRSYRDLPYRIAEFGQMHRWEKSGALTGLSRVREMTLNDGHTVVSPEQVEPEFKDILRLIREVYADFGFTDNDYRFRLSYRDPNNTQKYFDDDAMWKHAQDALKRAMDDMGLDYFEAEGEAAFYGPKLDIQFKTALGNEETMSTIQLDFLLPERFDMKYTGEDNQDHRPVLIHRGVVGTMERFVAFLIEKYKGQFPTWLAPVQAVVIPVNNGAHGDYAKSIYSKLMKDGRRIKLDNRDEKLGYLIRDAQVNLKTPYILVVGDQEVKDHTVTVRFRGSDYTKEMSVDAFVEMINDDVANYSKGSDKVKEMLNK</sequence>